<accession>A0A285C2G4</accession>
<sequence length="422" mass="47984">MKFLTIRRSRVLLFIVAVLLTSCSTSWKGSSVTLEINKNYIEERLCLGMYEVDYQLTNGSGYVTQEYYQLADGRRFSSLEAFNQAERNRYKEYLDLVYKNFRRSIEQNEDPAQSIARLSSIYFLNTSKKDSKEHHEFLSKLGMKPFVRSELKSIRENHLAPIDKRTLKNISSYFVSQSDPHFCWAAALETAFRYSGSQYKQEEFVSALKKRCSAKLSKTASVNQMFFAATDRHLSDGGRWIGKFPARHYATVNFGDLLKAFSPFYISDNQRVPGHNLAGSFPSRNHSSFYLTAMGIQAGQYVEPDFPTEEIPWKTTRKSDGKLISEGKIKLIKSVAELILAINDNYPVIAGFKQSQGGHAVVISAIEFRPGGNLNANNVYELDNRAYLNYVYFLDPTSGPEPIGMSGDYFLENTAFAFYIAP</sequence>
<gene>
    <name evidence="2" type="ORF">SAMN06296273_2694</name>
</gene>
<feature type="signal peptide" evidence="1">
    <location>
        <begin position="1"/>
        <end position="27"/>
    </location>
</feature>
<dbReference type="Proteomes" id="UP000242498">
    <property type="component" value="Chromosome I"/>
</dbReference>
<feature type="chain" id="PRO_5013329648" description="Peptidase C39-like domain-containing protein" evidence="1">
    <location>
        <begin position="28"/>
        <end position="422"/>
    </location>
</feature>
<protein>
    <recommendedName>
        <fullName evidence="4">Peptidase C39-like domain-containing protein</fullName>
    </recommendedName>
</protein>
<evidence type="ECO:0000313" key="3">
    <source>
        <dbReference type="Proteomes" id="UP000242498"/>
    </source>
</evidence>
<dbReference type="EMBL" id="LT907782">
    <property type="protein sequence ID" value="SNX61243.1"/>
    <property type="molecule type" value="Genomic_DNA"/>
</dbReference>
<name>A0A285C2G4_9PROT</name>
<reference evidence="2 3" key="1">
    <citation type="submission" date="2017-08" db="EMBL/GenBank/DDBJ databases">
        <authorList>
            <person name="de Groot N.N."/>
        </authorList>
    </citation>
    <scope>NUCLEOTIDE SEQUENCE [LARGE SCALE GENOMIC DNA]</scope>
    <source>
        <strain evidence="2 3">Nm15</strain>
    </source>
</reference>
<organism evidence="2 3">
    <name type="scientific">Nitrosomonas ureae</name>
    <dbReference type="NCBI Taxonomy" id="44577"/>
    <lineage>
        <taxon>Bacteria</taxon>
        <taxon>Pseudomonadati</taxon>
        <taxon>Pseudomonadota</taxon>
        <taxon>Betaproteobacteria</taxon>
        <taxon>Nitrosomonadales</taxon>
        <taxon>Nitrosomonadaceae</taxon>
        <taxon>Nitrosomonas</taxon>
    </lineage>
</organism>
<dbReference type="AlphaFoldDB" id="A0A285C2G4"/>
<evidence type="ECO:0000256" key="1">
    <source>
        <dbReference type="SAM" id="SignalP"/>
    </source>
</evidence>
<dbReference type="PROSITE" id="PS51257">
    <property type="entry name" value="PROKAR_LIPOPROTEIN"/>
    <property type="match status" value="1"/>
</dbReference>
<evidence type="ECO:0000313" key="2">
    <source>
        <dbReference type="EMBL" id="SNX61243.1"/>
    </source>
</evidence>
<keyword evidence="1" id="KW-0732">Signal</keyword>
<proteinExistence type="predicted"/>
<evidence type="ECO:0008006" key="4">
    <source>
        <dbReference type="Google" id="ProtNLM"/>
    </source>
</evidence>